<dbReference type="PANTHER" id="PTHR45639:SF3">
    <property type="entry name" value="HYPOXIA UP-REGULATED PROTEIN 1"/>
    <property type="match status" value="1"/>
</dbReference>
<dbReference type="GO" id="GO:0005524">
    <property type="term" value="F:ATP binding"/>
    <property type="evidence" value="ECO:0007669"/>
    <property type="project" value="UniProtKB-KW"/>
</dbReference>
<dbReference type="InterPro" id="IPR043129">
    <property type="entry name" value="ATPase_NBD"/>
</dbReference>
<dbReference type="PANTHER" id="PTHR45639">
    <property type="entry name" value="HSC70CB, ISOFORM G-RELATED"/>
    <property type="match status" value="1"/>
</dbReference>
<dbReference type="GO" id="GO:0030968">
    <property type="term" value="P:endoplasmic reticulum unfolded protein response"/>
    <property type="evidence" value="ECO:0007669"/>
    <property type="project" value="TreeGrafter"/>
</dbReference>
<reference evidence="6 7" key="1">
    <citation type="submission" date="2015-09" db="EMBL/GenBank/DDBJ databases">
        <title>Draft genome of the parasitic nematode Teladorsagia circumcincta isolate WARC Sus (inbred).</title>
        <authorList>
            <person name="Mitreva M."/>
        </authorList>
    </citation>
    <scope>NUCLEOTIDE SEQUENCE [LARGE SCALE GENOMIC DNA]</scope>
    <source>
        <strain evidence="6 7">S</strain>
    </source>
</reference>
<dbReference type="GO" id="GO:0034663">
    <property type="term" value="C:endoplasmic reticulum chaperone complex"/>
    <property type="evidence" value="ECO:0007669"/>
    <property type="project" value="TreeGrafter"/>
</dbReference>
<sequence>MPRVATPLVQALKMADLQLDQVDQVALVGAVTRVSIVQEEIHKSIGSKKFGRFLNTDKAIASEALYQAAHLSKGFKVKPFGVEELVSGEFEFDEEINSRLFDEAFNNPLEFDEEFDNWLGLDEEFND</sequence>
<dbReference type="AlphaFoldDB" id="A0A2G9U8K4"/>
<dbReference type="InterPro" id="IPR013126">
    <property type="entry name" value="Hsp_70_fam"/>
</dbReference>
<dbReference type="Pfam" id="PF00012">
    <property type="entry name" value="HSP70"/>
    <property type="match status" value="1"/>
</dbReference>
<keyword evidence="4" id="KW-0143">Chaperone</keyword>
<proteinExistence type="inferred from homology"/>
<evidence type="ECO:0000256" key="4">
    <source>
        <dbReference type="ARBA" id="ARBA00023186"/>
    </source>
</evidence>
<dbReference type="Proteomes" id="UP000230423">
    <property type="component" value="Unassembled WGS sequence"/>
</dbReference>
<dbReference type="SUPFAM" id="SSF53067">
    <property type="entry name" value="Actin-like ATPase domain"/>
    <property type="match status" value="1"/>
</dbReference>
<dbReference type="Gene3D" id="3.30.420.40">
    <property type="match status" value="2"/>
</dbReference>
<organism evidence="6 7">
    <name type="scientific">Teladorsagia circumcincta</name>
    <name type="common">Brown stomach worm</name>
    <name type="synonym">Ostertagia circumcincta</name>
    <dbReference type="NCBI Taxonomy" id="45464"/>
    <lineage>
        <taxon>Eukaryota</taxon>
        <taxon>Metazoa</taxon>
        <taxon>Ecdysozoa</taxon>
        <taxon>Nematoda</taxon>
        <taxon>Chromadorea</taxon>
        <taxon>Rhabditida</taxon>
        <taxon>Rhabditina</taxon>
        <taxon>Rhabditomorpha</taxon>
        <taxon>Strongyloidea</taxon>
        <taxon>Trichostrongylidae</taxon>
        <taxon>Teladorsagia</taxon>
    </lineage>
</organism>
<evidence type="ECO:0000313" key="7">
    <source>
        <dbReference type="Proteomes" id="UP000230423"/>
    </source>
</evidence>
<accession>A0A2G9U8K4</accession>
<dbReference type="GO" id="GO:0140662">
    <property type="term" value="F:ATP-dependent protein folding chaperone"/>
    <property type="evidence" value="ECO:0007669"/>
    <property type="project" value="InterPro"/>
</dbReference>
<comment type="similarity">
    <text evidence="1">Belongs to the heat shock protein 70 family.</text>
</comment>
<name>A0A2G9U8K4_TELCI</name>
<evidence type="ECO:0000256" key="2">
    <source>
        <dbReference type="ARBA" id="ARBA00022741"/>
    </source>
</evidence>
<evidence type="ECO:0000256" key="3">
    <source>
        <dbReference type="ARBA" id="ARBA00022840"/>
    </source>
</evidence>
<keyword evidence="2" id="KW-0547">Nucleotide-binding</keyword>
<dbReference type="EMBL" id="KZ348154">
    <property type="protein sequence ID" value="PIO66596.1"/>
    <property type="molecule type" value="Genomic_DNA"/>
</dbReference>
<protein>
    <recommendedName>
        <fullName evidence="5">Hypoxia up-regulated protein 1</fullName>
    </recommendedName>
</protein>
<evidence type="ECO:0000256" key="1">
    <source>
        <dbReference type="ARBA" id="ARBA00007381"/>
    </source>
</evidence>
<keyword evidence="3" id="KW-0067">ATP-binding</keyword>
<evidence type="ECO:0000256" key="5">
    <source>
        <dbReference type="ARBA" id="ARBA00040503"/>
    </source>
</evidence>
<dbReference type="OrthoDB" id="10262720at2759"/>
<keyword evidence="7" id="KW-1185">Reference proteome</keyword>
<gene>
    <name evidence="6" type="ORF">TELCIR_11686</name>
</gene>
<evidence type="ECO:0000313" key="6">
    <source>
        <dbReference type="EMBL" id="PIO66596.1"/>
    </source>
</evidence>